<feature type="transmembrane region" description="Helical" evidence="2">
    <location>
        <begin position="224"/>
        <end position="242"/>
    </location>
</feature>
<organism evidence="3 4">
    <name type="scientific">Bacteroides acidifaciens</name>
    <dbReference type="NCBI Taxonomy" id="85831"/>
    <lineage>
        <taxon>Bacteria</taxon>
        <taxon>Pseudomonadati</taxon>
        <taxon>Bacteroidota</taxon>
        <taxon>Bacteroidia</taxon>
        <taxon>Bacteroidales</taxon>
        <taxon>Bacteroidaceae</taxon>
        <taxon>Bacteroides</taxon>
    </lineage>
</organism>
<keyword evidence="2" id="KW-0812">Transmembrane</keyword>
<evidence type="ECO:0000313" key="4">
    <source>
        <dbReference type="Proteomes" id="UP000305751"/>
    </source>
</evidence>
<evidence type="ECO:0000256" key="1">
    <source>
        <dbReference type="SAM" id="Coils"/>
    </source>
</evidence>
<dbReference type="Proteomes" id="UP000305751">
    <property type="component" value="Unassembled WGS sequence"/>
</dbReference>
<feature type="coiled-coil region" evidence="1">
    <location>
        <begin position="191"/>
        <end position="225"/>
    </location>
</feature>
<dbReference type="AlphaFoldDB" id="A0A4S2ANZ9"/>
<sequence>MILRSYLFSQFSGSYQQYTSDQSENFLKQLCKNCCTDNQIAIHRDGNLMYYAYVYKKSASEIYGLCIVCGEICLNLKWLYEFLQSTLEALANRGILFCYDESGKIRKNIDSFSSEAAEVDSVFREMQENVNGRQSYWGNLPPEDFSVSMDSKISLAFNEDDKNKITAAIRHYHNVIVTMDNVIPSSFSRTVERLNSEKGQLQEEKEALKKEIESLSQQKKQYRWVFILFIAVIVSLVGLYSLNNSISDMNTCIAQLQDTLSNKRDSIRQQNIQIQELSADIVSCRDSLRTFESKFLSVKDIFPIHITNIEIGNIYHNGEIETDYGNMIYSSHTMYLQPKITYVGINTGCSVDLKIKWYMPNGLIKTGNSSPSGYSQQESLYVYSGSNSKILSGWGNTTKGHWIKGEYRIEIWYENVCLNSKAFTIY</sequence>
<name>A0A4S2ANZ9_9BACE</name>
<dbReference type="RefSeq" id="WP_024987087.1">
    <property type="nucleotide sequence ID" value="NZ_CAJTBC010000022.1"/>
</dbReference>
<keyword evidence="2" id="KW-0472">Membrane</keyword>
<dbReference type="GeneID" id="93047697"/>
<evidence type="ECO:0000313" key="3">
    <source>
        <dbReference type="EMBL" id="TGY02522.1"/>
    </source>
</evidence>
<protein>
    <submittedName>
        <fullName evidence="3">Uncharacterized protein</fullName>
    </submittedName>
</protein>
<keyword evidence="4" id="KW-1185">Reference proteome</keyword>
<evidence type="ECO:0000256" key="2">
    <source>
        <dbReference type="SAM" id="Phobius"/>
    </source>
</evidence>
<gene>
    <name evidence="3" type="ORF">E5356_10485</name>
</gene>
<feature type="coiled-coil region" evidence="1">
    <location>
        <begin position="253"/>
        <end position="280"/>
    </location>
</feature>
<keyword evidence="1" id="KW-0175">Coiled coil</keyword>
<reference evidence="3 4" key="1">
    <citation type="submission" date="2019-04" db="EMBL/GenBank/DDBJ databases">
        <title>Microbes associate with the intestines of laboratory mice.</title>
        <authorList>
            <person name="Navarre W."/>
            <person name="Wong E."/>
            <person name="Huang K."/>
            <person name="Tropini C."/>
            <person name="Ng K."/>
            <person name="Yu B."/>
        </authorList>
    </citation>
    <scope>NUCLEOTIDE SEQUENCE [LARGE SCALE GENOMIC DNA]</scope>
    <source>
        <strain evidence="3 4">NM70_E10</strain>
    </source>
</reference>
<dbReference type="EMBL" id="SRZA01000029">
    <property type="protein sequence ID" value="TGY02522.1"/>
    <property type="molecule type" value="Genomic_DNA"/>
</dbReference>
<accession>A0A4S2ANZ9</accession>
<proteinExistence type="predicted"/>
<keyword evidence="2" id="KW-1133">Transmembrane helix</keyword>
<comment type="caution">
    <text evidence="3">The sequence shown here is derived from an EMBL/GenBank/DDBJ whole genome shotgun (WGS) entry which is preliminary data.</text>
</comment>